<protein>
    <recommendedName>
        <fullName evidence="3">Lipoprotein</fullName>
    </recommendedName>
</protein>
<name>A0A449BFG4_HAPAX</name>
<organism evidence="1 2">
    <name type="scientific">Haploplasma axanthum</name>
    <name type="common">Acholeplasma axanthum</name>
    <dbReference type="NCBI Taxonomy" id="29552"/>
    <lineage>
        <taxon>Bacteria</taxon>
        <taxon>Bacillati</taxon>
        <taxon>Mycoplasmatota</taxon>
        <taxon>Mollicutes</taxon>
        <taxon>Acholeplasmatales</taxon>
        <taxon>Acholeplasmataceae</taxon>
        <taxon>Haploplasma</taxon>
    </lineage>
</organism>
<sequence length="271" mass="31141">MKVKIFLIINLFLMTFLLFGCEKNKKVNILIVPHQINMKAYSYNTNLKLTFIVNENLKKIDELEVKLSDKSDGSIEEVVLEEYYIQEEYKKFGILILGINMRGVQGDLYIEKVDFNFNGKKSSFDTNVRIQAEVQKQLHIYAGQEGGNVVDYGFTVNGYSQSLKSNMTINADKIYFEGNGTFDLNKYIEEIRIDNSRFINKINIHNGDVFYLEIRVKDTIPKNVILIDQIVFDYEDIESGEKDYGYVMVHLVLSNSTTCAKLLIDSIVGGK</sequence>
<dbReference type="Proteomes" id="UP000289841">
    <property type="component" value="Chromosome"/>
</dbReference>
<keyword evidence="2" id="KW-1185">Reference proteome</keyword>
<proteinExistence type="predicted"/>
<evidence type="ECO:0000313" key="2">
    <source>
        <dbReference type="Proteomes" id="UP000289841"/>
    </source>
</evidence>
<evidence type="ECO:0008006" key="3">
    <source>
        <dbReference type="Google" id="ProtNLM"/>
    </source>
</evidence>
<dbReference type="KEGG" id="aaxa:NCTC10138_01579"/>
<dbReference type="AlphaFoldDB" id="A0A449BFG4"/>
<dbReference type="PROSITE" id="PS51257">
    <property type="entry name" value="PROKAR_LIPOPROTEIN"/>
    <property type="match status" value="1"/>
</dbReference>
<accession>A0A449BFG4</accession>
<dbReference type="EMBL" id="LR215048">
    <property type="protein sequence ID" value="VEU81182.1"/>
    <property type="molecule type" value="Genomic_DNA"/>
</dbReference>
<gene>
    <name evidence="1" type="ORF">NCTC10138_01579</name>
</gene>
<dbReference type="STRING" id="1278311.GCA_000428705_01615"/>
<evidence type="ECO:0000313" key="1">
    <source>
        <dbReference type="EMBL" id="VEU81182.1"/>
    </source>
</evidence>
<reference evidence="1 2" key="1">
    <citation type="submission" date="2019-01" db="EMBL/GenBank/DDBJ databases">
        <authorList>
            <consortium name="Pathogen Informatics"/>
        </authorList>
    </citation>
    <scope>NUCLEOTIDE SEQUENCE [LARGE SCALE GENOMIC DNA]</scope>
    <source>
        <strain evidence="1 2">NCTC10138</strain>
    </source>
</reference>
<dbReference type="RefSeq" id="WP_026391015.1">
    <property type="nucleotide sequence ID" value="NZ_LR215048.1"/>
</dbReference>